<sequence length="67" mass="7491">MNHIYMPDRVCWNIFRSACLTLSLLLHVLPATASPADYDNLVLKARAGDTAPLLHWLGQNRSRLGSD</sequence>
<dbReference type="EMBL" id="LK391969">
    <property type="protein sequence ID" value="CEF26528.1"/>
    <property type="molecule type" value="Genomic_DNA"/>
</dbReference>
<reference evidence="2" key="1">
    <citation type="submission" date="2014-07" db="EMBL/GenBank/DDBJ databases">
        <authorList>
            <person name="Urmite Genomes Urmite Genomes"/>
        </authorList>
    </citation>
    <scope>NUCLEOTIDE SEQUENCE</scope>
    <source>
        <strain evidence="2">12M76_air</strain>
    </source>
</reference>
<proteinExistence type="predicted"/>
<dbReference type="PATRIC" id="fig|1461581.3.peg.1438"/>
<gene>
    <name evidence="2" type="ORF">BN1049_01461</name>
</gene>
<accession>A0A078MA94</accession>
<organism evidence="2">
    <name type="scientific">Pseudomonas saudimassiliensis</name>
    <dbReference type="NCBI Taxonomy" id="1461581"/>
    <lineage>
        <taxon>Bacteria</taxon>
        <taxon>Pseudomonadati</taxon>
        <taxon>Pseudomonadota</taxon>
        <taxon>Gammaproteobacteria</taxon>
        <taxon>Pseudomonadales</taxon>
        <taxon>Pseudomonadaceae</taxon>
        <taxon>Pseudomonas</taxon>
    </lineage>
</organism>
<dbReference type="AlphaFoldDB" id="A0A078MA94"/>
<name>A0A078MA94_9PSED</name>
<feature type="chain" id="PRO_5007377878" evidence="1">
    <location>
        <begin position="34"/>
        <end position="67"/>
    </location>
</feature>
<keyword evidence="1" id="KW-0732">Signal</keyword>
<feature type="signal peptide" evidence="1">
    <location>
        <begin position="1"/>
        <end position="33"/>
    </location>
</feature>
<protein>
    <submittedName>
        <fullName evidence="2">Uncharacterized protein</fullName>
    </submittedName>
</protein>
<evidence type="ECO:0000256" key="1">
    <source>
        <dbReference type="SAM" id="SignalP"/>
    </source>
</evidence>
<evidence type="ECO:0000313" key="2">
    <source>
        <dbReference type="EMBL" id="CEA04318.1"/>
    </source>
</evidence>
<dbReference type="EMBL" id="LM997413">
    <property type="protein sequence ID" value="CEA04318.1"/>
    <property type="molecule type" value="Genomic_DNA"/>
</dbReference>